<feature type="transmembrane region" description="Helical" evidence="7">
    <location>
        <begin position="140"/>
        <end position="156"/>
    </location>
</feature>
<comment type="subcellular location">
    <subcellularLocation>
        <location evidence="1">Cell membrane</location>
        <topology evidence="1">Multi-pass membrane protein</topology>
    </subcellularLocation>
</comment>
<comment type="similarity">
    <text evidence="6">Belongs to the ThrE exporter (TC 2.A.79) family.</text>
</comment>
<protein>
    <submittedName>
        <fullName evidence="9">Threonine/serine exporter family protein</fullName>
    </submittedName>
</protein>
<keyword evidence="10" id="KW-1185">Reference proteome</keyword>
<proteinExistence type="inferred from homology"/>
<evidence type="ECO:0000313" key="10">
    <source>
        <dbReference type="Proteomes" id="UP001597199"/>
    </source>
</evidence>
<organism evidence="9 10">
    <name type="scientific">Lacticaseibacillus suilingensis</name>
    <dbReference type="NCBI Taxonomy" id="2799577"/>
    <lineage>
        <taxon>Bacteria</taxon>
        <taxon>Bacillati</taxon>
        <taxon>Bacillota</taxon>
        <taxon>Bacilli</taxon>
        <taxon>Lactobacillales</taxon>
        <taxon>Lactobacillaceae</taxon>
        <taxon>Lacticaseibacillus</taxon>
    </lineage>
</organism>
<dbReference type="InterPro" id="IPR010619">
    <property type="entry name" value="ThrE-like_N"/>
</dbReference>
<evidence type="ECO:0000259" key="8">
    <source>
        <dbReference type="Pfam" id="PF06738"/>
    </source>
</evidence>
<accession>A0ABW4BLT5</accession>
<evidence type="ECO:0000256" key="2">
    <source>
        <dbReference type="ARBA" id="ARBA00022475"/>
    </source>
</evidence>
<reference evidence="10" key="1">
    <citation type="journal article" date="2019" name="Int. J. Syst. Evol. Microbiol.">
        <title>The Global Catalogue of Microorganisms (GCM) 10K type strain sequencing project: providing services to taxonomists for standard genome sequencing and annotation.</title>
        <authorList>
            <consortium name="The Broad Institute Genomics Platform"/>
            <consortium name="The Broad Institute Genome Sequencing Center for Infectious Disease"/>
            <person name="Wu L."/>
            <person name="Ma J."/>
        </authorList>
    </citation>
    <scope>NUCLEOTIDE SEQUENCE [LARGE SCALE GENOMIC DNA]</scope>
    <source>
        <strain evidence="10">CCM 9110</strain>
    </source>
</reference>
<keyword evidence="3 7" id="KW-0812">Transmembrane</keyword>
<evidence type="ECO:0000256" key="5">
    <source>
        <dbReference type="ARBA" id="ARBA00023136"/>
    </source>
</evidence>
<name>A0ABW4BLT5_9LACO</name>
<evidence type="ECO:0000256" key="6">
    <source>
        <dbReference type="ARBA" id="ARBA00034125"/>
    </source>
</evidence>
<dbReference type="InterPro" id="IPR050539">
    <property type="entry name" value="ThrE_Dicarb/AminoAcid_Exp"/>
</dbReference>
<comment type="caution">
    <text evidence="9">The sequence shown here is derived from an EMBL/GenBank/DDBJ whole genome shotgun (WGS) entry which is preliminary data.</text>
</comment>
<keyword evidence="2" id="KW-1003">Cell membrane</keyword>
<evidence type="ECO:0000313" key="9">
    <source>
        <dbReference type="EMBL" id="MFD1400072.1"/>
    </source>
</evidence>
<dbReference type="Proteomes" id="UP001597199">
    <property type="component" value="Unassembled WGS sequence"/>
</dbReference>
<evidence type="ECO:0000256" key="3">
    <source>
        <dbReference type="ARBA" id="ARBA00022692"/>
    </source>
</evidence>
<dbReference type="EMBL" id="JBHTOA010000048">
    <property type="protein sequence ID" value="MFD1400072.1"/>
    <property type="molecule type" value="Genomic_DNA"/>
</dbReference>
<feature type="transmembrane region" description="Helical" evidence="7">
    <location>
        <begin position="163"/>
        <end position="180"/>
    </location>
</feature>
<keyword evidence="5 7" id="KW-0472">Membrane</keyword>
<evidence type="ECO:0000256" key="4">
    <source>
        <dbReference type="ARBA" id="ARBA00022989"/>
    </source>
</evidence>
<dbReference type="Pfam" id="PF06738">
    <property type="entry name" value="ThrE"/>
    <property type="match status" value="1"/>
</dbReference>
<dbReference type="PANTHER" id="PTHR34390:SF2">
    <property type="entry name" value="SUCCINATE TRANSPORTER SUBUNIT YJJP-RELATED"/>
    <property type="match status" value="1"/>
</dbReference>
<evidence type="ECO:0000256" key="1">
    <source>
        <dbReference type="ARBA" id="ARBA00004651"/>
    </source>
</evidence>
<gene>
    <name evidence="9" type="ORF">ACFQ41_12210</name>
</gene>
<feature type="transmembrane region" description="Helical" evidence="7">
    <location>
        <begin position="192"/>
        <end position="210"/>
    </location>
</feature>
<evidence type="ECO:0000256" key="7">
    <source>
        <dbReference type="SAM" id="Phobius"/>
    </source>
</evidence>
<keyword evidence="4 7" id="KW-1133">Transmembrane helix</keyword>
<dbReference type="PANTHER" id="PTHR34390">
    <property type="entry name" value="UPF0442 PROTEIN YJJB-RELATED"/>
    <property type="match status" value="1"/>
</dbReference>
<dbReference type="RefSeq" id="WP_204118421.1">
    <property type="nucleotide sequence ID" value="NZ_BOLV01000004.1"/>
</dbReference>
<feature type="transmembrane region" description="Helical" evidence="7">
    <location>
        <begin position="231"/>
        <end position="253"/>
    </location>
</feature>
<sequence>MPSEKQVIALCGRVGKILLENGAETGRVESTVEYIGAAAGVPISCHAEMTAIFVDADTDTATHLIKVRTKDFNLRQVDRINSLSRAFTSGTIDYATLESRLTTIESSRRDYSWPQKILGAGLVSVAPMLVFQATWADLGLAFFVGIGGYLASQWLGRRTTTPYISIGLGGMVIGLLATLLQRLGVATSADNIIISALMPLVPGVAITNSLRELIARHTISGLVRAMDAIMVAGAIGAGVVVGSACVSLLLGGAL</sequence>
<feature type="domain" description="Threonine/serine exporter-like N-terminal" evidence="8">
    <location>
        <begin position="10"/>
        <end position="243"/>
    </location>
</feature>